<sequence>MPSAISEWSLSMATGGKPLYLPCSQTTASVYSQDGRYVIIALTHQLRVYFISTRQCIKTIDLDLHDLADLKIDVTNGNQVLLFKTSGEILTVNWKDKVSQPIISTIDINKTQSGTSLPLLSVISVKHLFFIIVTGRKEKKKGTPHTRYINYFDRNSESLVPIIEVANSINFATSLDNTKIAFITSGNEIDLFDLSGIFNVDSIENLSDNDIVKETIPFVYRSPVTSIAVSNDSMIAIGTSAGPIQIVYGGLTTPKPQRVLKWHLDQVKGLMFTADNNYLLSGGMEKVLVFWQLETEKKQFLPRLNGVIDKISIDNYKNDYISLQLNVDPLDNNYEILVLSAVDLVSRLSVNTVRPKFAHNIATTLSKTKKKFIKSSSDFDKFKIRYDYTSQFEIHPKTKSMYFPNGALIQSFDLFKNEQNFIQHGAPVLGVGKVRSETKLLDPSVTLLKFTHDGEWMCTFDEFTNTEVDSLLLKNEKQYALKFWKYVGHKENATSGINNNNKTGHWELTTKIIDPHGTNPILAMIPAPTSYFNGLAFLTADDKGGLRIWRPSVPKEQYKTTSARSQQTAWTLRKSRAPSALSSDAVALSWSDDNSLIFLAHECSILTIDSKSFEEIPDFKIPSLSGSRVRSLNMVNNNLIVLSKTRISSFDLITGELTSLVAKVNTTIGAKNLIAIDPIKRLICLALNYYSEENNTLSIKSKILIFKPNQLKPICVQLHEQGVSSIRYFNSSFVFVDLDCRVGTIYSNEEITETIELGLTQEINNMLIAAQATADVINDRNVKTTVGHQNGNKEGEMDIDNSMAYAAKVVDLHTFQPIFQNIEGVQVESLFERIVNVLK</sequence>
<feature type="repeat" description="WD" evidence="8">
    <location>
        <begin position="260"/>
        <end position="301"/>
    </location>
</feature>
<evidence type="ECO:0000256" key="3">
    <source>
        <dbReference type="ARBA" id="ARBA00022552"/>
    </source>
</evidence>
<dbReference type="Gene3D" id="2.130.10.10">
    <property type="entry name" value="YVTN repeat-like/Quinoprotein amine dehydrogenase"/>
    <property type="match status" value="1"/>
</dbReference>
<evidence type="ECO:0000313" key="10">
    <source>
        <dbReference type="Proteomes" id="UP000030161"/>
    </source>
</evidence>
<keyword evidence="6" id="KW-0804">Transcription</keyword>
<dbReference type="GO" id="GO:2000234">
    <property type="term" value="P:positive regulation of rRNA processing"/>
    <property type="evidence" value="ECO:0007669"/>
    <property type="project" value="TreeGrafter"/>
</dbReference>
<evidence type="ECO:0000256" key="7">
    <source>
        <dbReference type="ARBA" id="ARBA00023242"/>
    </source>
</evidence>
<evidence type="ECO:0000256" key="2">
    <source>
        <dbReference type="ARBA" id="ARBA00022517"/>
    </source>
</evidence>
<dbReference type="AlphaFoldDB" id="A0AB34PR98"/>
<dbReference type="InterPro" id="IPR036322">
    <property type="entry name" value="WD40_repeat_dom_sf"/>
</dbReference>
<protein>
    <submittedName>
        <fullName evidence="9">NET1-associated nuclear protein 1 (U3 small nucleolar RNA-associated protein 17)</fullName>
    </submittedName>
</protein>
<dbReference type="GO" id="GO:0003723">
    <property type="term" value="F:RNA binding"/>
    <property type="evidence" value="ECO:0007669"/>
    <property type="project" value="InterPro"/>
</dbReference>
<evidence type="ECO:0000256" key="4">
    <source>
        <dbReference type="ARBA" id="ARBA00022574"/>
    </source>
</evidence>
<dbReference type="SMART" id="SM00320">
    <property type="entry name" value="WD40"/>
    <property type="match status" value="1"/>
</dbReference>
<evidence type="ECO:0000313" key="9">
    <source>
        <dbReference type="EMBL" id="KGR09647.1"/>
    </source>
</evidence>
<comment type="caution">
    <text evidence="9">The sequence shown here is derived from an EMBL/GenBank/DDBJ whole genome shotgun (WGS) entry which is preliminary data.</text>
</comment>
<dbReference type="SUPFAM" id="SSF69322">
    <property type="entry name" value="Tricorn protease domain 2"/>
    <property type="match status" value="1"/>
</dbReference>
<evidence type="ECO:0000256" key="5">
    <source>
        <dbReference type="ARBA" id="ARBA00022737"/>
    </source>
</evidence>
<dbReference type="InterPro" id="IPR015943">
    <property type="entry name" value="WD40/YVTN_repeat-like_dom_sf"/>
</dbReference>
<organism evidence="9 10">
    <name type="scientific">Candida albicans P78048</name>
    <dbReference type="NCBI Taxonomy" id="1094989"/>
    <lineage>
        <taxon>Eukaryota</taxon>
        <taxon>Fungi</taxon>
        <taxon>Dikarya</taxon>
        <taxon>Ascomycota</taxon>
        <taxon>Saccharomycotina</taxon>
        <taxon>Pichiomycetes</taxon>
        <taxon>Debaryomycetaceae</taxon>
        <taxon>Candida/Lodderomyces clade</taxon>
        <taxon>Candida</taxon>
    </lineage>
</organism>
<dbReference type="Proteomes" id="UP000030161">
    <property type="component" value="Unassembled WGS sequence"/>
</dbReference>
<keyword evidence="5" id="KW-0677">Repeat</keyword>
<dbReference type="PROSITE" id="PS50082">
    <property type="entry name" value="WD_REPEATS_2"/>
    <property type="match status" value="1"/>
</dbReference>
<dbReference type="Pfam" id="PF23869">
    <property type="entry name" value="Beta-prop_WDR75_1st"/>
    <property type="match status" value="1"/>
</dbReference>
<keyword evidence="7" id="KW-0539">Nucleus</keyword>
<dbReference type="InterPro" id="IPR053826">
    <property type="entry name" value="WDR75"/>
</dbReference>
<keyword evidence="4 8" id="KW-0853">WD repeat</keyword>
<evidence type="ECO:0000256" key="8">
    <source>
        <dbReference type="PROSITE-ProRule" id="PRU00221"/>
    </source>
</evidence>
<proteinExistence type="predicted"/>
<keyword evidence="2" id="KW-0690">Ribosome biogenesis</keyword>
<name>A0AB34PR98_CANAX</name>
<dbReference type="PANTHER" id="PTHR44215">
    <property type="entry name" value="WD REPEAT-CONTAINING PROTEIN 75"/>
    <property type="match status" value="1"/>
</dbReference>
<dbReference type="PROSITE" id="PS50294">
    <property type="entry name" value="WD_REPEATS_REGION"/>
    <property type="match status" value="1"/>
</dbReference>
<dbReference type="GO" id="GO:0032040">
    <property type="term" value="C:small-subunit processome"/>
    <property type="evidence" value="ECO:0007669"/>
    <property type="project" value="InterPro"/>
</dbReference>
<dbReference type="PANTHER" id="PTHR44215:SF1">
    <property type="entry name" value="WD REPEAT-CONTAINING PROTEIN 75"/>
    <property type="match status" value="1"/>
</dbReference>
<keyword evidence="3" id="KW-0698">rRNA processing</keyword>
<dbReference type="EMBL" id="AJIX01000025">
    <property type="protein sequence ID" value="KGR09647.1"/>
    <property type="molecule type" value="Genomic_DNA"/>
</dbReference>
<dbReference type="GO" id="GO:0006364">
    <property type="term" value="P:rRNA processing"/>
    <property type="evidence" value="ECO:0007669"/>
    <property type="project" value="UniProtKB-KW"/>
</dbReference>
<reference evidence="9 10" key="1">
    <citation type="submission" date="2013-12" db="EMBL/GenBank/DDBJ databases">
        <title>The Genome Sequence of Candida albicans P78048.</title>
        <authorList>
            <consortium name="The Broad Institute Genome Sequencing Platform"/>
            <consortium name="The Broad Institute Genome Sequencing Center for Infectious Disease"/>
            <person name="Cuomo C."/>
            <person name="Bennett R."/>
            <person name="Hirakawa M."/>
            <person name="Noverr M."/>
            <person name="Mitchell A."/>
            <person name="Young S.K."/>
            <person name="Zeng Q."/>
            <person name="Gargeya S."/>
            <person name="Fitzgerald M."/>
            <person name="Abouelleil A."/>
            <person name="Alvarado L."/>
            <person name="Berlin A.M."/>
            <person name="Chapman S.B."/>
            <person name="Dewar J."/>
            <person name="Goldberg J."/>
            <person name="Griggs A."/>
            <person name="Gujja S."/>
            <person name="Hansen M."/>
            <person name="Howarth C."/>
            <person name="Imamovic A."/>
            <person name="Larimer J."/>
            <person name="McCowan C."/>
            <person name="Murphy C."/>
            <person name="Pearson M."/>
            <person name="Priest M."/>
            <person name="Roberts A."/>
            <person name="Saif S."/>
            <person name="Shea T."/>
            <person name="Sykes S."/>
            <person name="Wortman J."/>
            <person name="Nusbaum C."/>
            <person name="Birren B."/>
        </authorList>
    </citation>
    <scope>NUCLEOTIDE SEQUENCE [LARGE SCALE GENOMIC DNA]</scope>
    <source>
        <strain evidence="9 10">P78048</strain>
    </source>
</reference>
<evidence type="ECO:0000256" key="6">
    <source>
        <dbReference type="ARBA" id="ARBA00023163"/>
    </source>
</evidence>
<dbReference type="InterPro" id="IPR001680">
    <property type="entry name" value="WD40_rpt"/>
</dbReference>
<evidence type="ECO:0000256" key="1">
    <source>
        <dbReference type="ARBA" id="ARBA00004604"/>
    </source>
</evidence>
<gene>
    <name evidence="9" type="ORF">MG3_03569</name>
</gene>
<dbReference type="SUPFAM" id="SSF50978">
    <property type="entry name" value="WD40 repeat-like"/>
    <property type="match status" value="1"/>
</dbReference>
<dbReference type="GO" id="GO:0045943">
    <property type="term" value="P:positive regulation of transcription by RNA polymerase I"/>
    <property type="evidence" value="ECO:0007669"/>
    <property type="project" value="InterPro"/>
</dbReference>
<comment type="subcellular location">
    <subcellularLocation>
        <location evidence="1">Nucleus</location>
        <location evidence="1">Nucleolus</location>
    </subcellularLocation>
</comment>
<accession>A0AB34PR98</accession>